<sequence>MSKTRLQSATSTRSSGTSGSFDVETKRYNHPSSAKPTGRRMLYTGPTDALFHRVSVEDQGMYIGIAPMSSEFTSQANYLYKATDNNAPLCRWRQQRVGEIGWNVSNLLKNSVLPVKIDPGRR</sequence>
<protein>
    <submittedName>
        <fullName evidence="2">Uncharacterized protein</fullName>
    </submittedName>
</protein>
<evidence type="ECO:0000256" key="1">
    <source>
        <dbReference type="SAM" id="MobiDB-lite"/>
    </source>
</evidence>
<accession>A0ABP0FGX3</accession>
<dbReference type="EMBL" id="CAWYQH010000057">
    <property type="protein sequence ID" value="CAK8678894.1"/>
    <property type="molecule type" value="Genomic_DNA"/>
</dbReference>
<keyword evidence="3" id="KW-1185">Reference proteome</keyword>
<evidence type="ECO:0000313" key="2">
    <source>
        <dbReference type="EMBL" id="CAK8678894.1"/>
    </source>
</evidence>
<feature type="compositionally biased region" description="Low complexity" evidence="1">
    <location>
        <begin position="8"/>
        <end position="20"/>
    </location>
</feature>
<dbReference type="InterPro" id="IPR027814">
    <property type="entry name" value="DUF4562"/>
</dbReference>
<comment type="caution">
    <text evidence="2">The sequence shown here is derived from an EMBL/GenBank/DDBJ whole genome shotgun (WGS) entry which is preliminary data.</text>
</comment>
<dbReference type="PANTHER" id="PTHR34833">
    <property type="entry name" value="GENE, 17359-RELATED"/>
    <property type="match status" value="1"/>
</dbReference>
<proteinExistence type="predicted"/>
<name>A0ABP0FGX3_CLALP</name>
<dbReference type="PANTHER" id="PTHR34833:SF1">
    <property type="entry name" value="GENE, 17359-RELATED"/>
    <property type="match status" value="1"/>
</dbReference>
<organism evidence="2 3">
    <name type="scientific">Clavelina lepadiformis</name>
    <name type="common">Light-bulb sea squirt</name>
    <name type="synonym">Ascidia lepadiformis</name>
    <dbReference type="NCBI Taxonomy" id="159417"/>
    <lineage>
        <taxon>Eukaryota</taxon>
        <taxon>Metazoa</taxon>
        <taxon>Chordata</taxon>
        <taxon>Tunicata</taxon>
        <taxon>Ascidiacea</taxon>
        <taxon>Aplousobranchia</taxon>
        <taxon>Clavelinidae</taxon>
        <taxon>Clavelina</taxon>
    </lineage>
</organism>
<evidence type="ECO:0000313" key="3">
    <source>
        <dbReference type="Proteomes" id="UP001642483"/>
    </source>
</evidence>
<gene>
    <name evidence="2" type="ORF">CVLEPA_LOCUS9165</name>
</gene>
<feature type="region of interest" description="Disordered" evidence="1">
    <location>
        <begin position="1"/>
        <end position="40"/>
    </location>
</feature>
<reference evidence="2 3" key="1">
    <citation type="submission" date="2024-02" db="EMBL/GenBank/DDBJ databases">
        <authorList>
            <person name="Daric V."/>
            <person name="Darras S."/>
        </authorList>
    </citation>
    <scope>NUCLEOTIDE SEQUENCE [LARGE SCALE GENOMIC DNA]</scope>
</reference>
<dbReference type="Proteomes" id="UP001642483">
    <property type="component" value="Unassembled WGS sequence"/>
</dbReference>
<dbReference type="Pfam" id="PF15123">
    <property type="entry name" value="DUF4562"/>
    <property type="match status" value="1"/>
</dbReference>